<evidence type="ECO:0000313" key="3">
    <source>
        <dbReference type="EMBL" id="ELZ40506.1"/>
    </source>
</evidence>
<evidence type="ECO:0000256" key="1">
    <source>
        <dbReference type="SAM" id="MobiDB-lite"/>
    </source>
</evidence>
<feature type="compositionally biased region" description="Basic and acidic residues" evidence="1">
    <location>
        <begin position="1"/>
        <end position="11"/>
    </location>
</feature>
<gene>
    <name evidence="3" type="ORF">C472_01554</name>
</gene>
<feature type="domain" description="GST N-terminal" evidence="2">
    <location>
        <begin position="36"/>
        <end position="114"/>
    </location>
</feature>
<comment type="caution">
    <text evidence="3">The sequence shown here is derived from an EMBL/GenBank/DDBJ whole genome shotgun (WGS) entry which is preliminary data.</text>
</comment>
<dbReference type="InterPro" id="IPR004045">
    <property type="entry name" value="Glutathione_S-Trfase_N"/>
</dbReference>
<protein>
    <submittedName>
        <fullName evidence="3">Glutaredoxin</fullName>
    </submittedName>
</protein>
<organism evidence="3 4">
    <name type="scientific">Halorubrum tebenquichense DSM 14210</name>
    <dbReference type="NCBI Taxonomy" id="1227485"/>
    <lineage>
        <taxon>Archaea</taxon>
        <taxon>Methanobacteriati</taxon>
        <taxon>Methanobacteriota</taxon>
        <taxon>Stenosarchaea group</taxon>
        <taxon>Halobacteria</taxon>
        <taxon>Halobacteriales</taxon>
        <taxon>Haloferacaceae</taxon>
        <taxon>Halorubrum</taxon>
    </lineage>
</organism>
<proteinExistence type="predicted"/>
<dbReference type="Gene3D" id="3.40.30.10">
    <property type="entry name" value="Glutaredoxin"/>
    <property type="match status" value="1"/>
</dbReference>
<dbReference type="InterPro" id="IPR011767">
    <property type="entry name" value="GLR_AS"/>
</dbReference>
<dbReference type="InterPro" id="IPR036249">
    <property type="entry name" value="Thioredoxin-like_sf"/>
</dbReference>
<dbReference type="GO" id="GO:0009055">
    <property type="term" value="F:electron transfer activity"/>
    <property type="evidence" value="ECO:0007669"/>
    <property type="project" value="TreeGrafter"/>
</dbReference>
<evidence type="ECO:0000259" key="2">
    <source>
        <dbReference type="PROSITE" id="PS50404"/>
    </source>
</evidence>
<dbReference type="InterPro" id="IPR051548">
    <property type="entry name" value="Grx-like_ET"/>
</dbReference>
<dbReference type="PROSITE" id="PS51354">
    <property type="entry name" value="GLUTAREDOXIN_2"/>
    <property type="match status" value="1"/>
</dbReference>
<evidence type="ECO:0000313" key="4">
    <source>
        <dbReference type="Proteomes" id="UP000011523"/>
    </source>
</evidence>
<dbReference type="PROSITE" id="PS50404">
    <property type="entry name" value="GST_NTER"/>
    <property type="match status" value="1"/>
</dbReference>
<dbReference type="GO" id="GO:0045454">
    <property type="term" value="P:cell redox homeostasis"/>
    <property type="evidence" value="ECO:0007669"/>
    <property type="project" value="TreeGrafter"/>
</dbReference>
<dbReference type="EMBL" id="AOJD01000018">
    <property type="protein sequence ID" value="ELZ40506.1"/>
    <property type="molecule type" value="Genomic_DNA"/>
</dbReference>
<dbReference type="SUPFAM" id="SSF52833">
    <property type="entry name" value="Thioredoxin-like"/>
    <property type="match status" value="1"/>
</dbReference>
<accession>M0DYF8</accession>
<dbReference type="Proteomes" id="UP000011523">
    <property type="component" value="Unassembled WGS sequence"/>
</dbReference>
<feature type="region of interest" description="Disordered" evidence="1">
    <location>
        <begin position="1"/>
        <end position="24"/>
    </location>
</feature>
<dbReference type="AlphaFoldDB" id="M0DYF8"/>
<dbReference type="CDD" id="cd02976">
    <property type="entry name" value="NrdH"/>
    <property type="match status" value="1"/>
</dbReference>
<sequence>MTLRARDRSGDDGPEVGRPSDRDAHLLDAADGSIGMSVRLYALDGCPWCEKAAEALDDAGVDYETEWVEALHSERNEVKRVSGQRGVPVLVDDERGVTMAESANIVEYVERTFA</sequence>
<dbReference type="PANTHER" id="PTHR34386">
    <property type="entry name" value="GLUTAREDOXIN"/>
    <property type="match status" value="1"/>
</dbReference>
<dbReference type="Pfam" id="PF13417">
    <property type="entry name" value="GST_N_3"/>
    <property type="match status" value="1"/>
</dbReference>
<dbReference type="PATRIC" id="fig|1227485.3.peg.287"/>
<dbReference type="PROSITE" id="PS00195">
    <property type="entry name" value="GLUTAREDOXIN_1"/>
    <property type="match status" value="1"/>
</dbReference>
<name>M0DYF8_9EURY</name>
<reference evidence="3 4" key="1">
    <citation type="journal article" date="2014" name="PLoS Genet.">
        <title>Phylogenetically driven sequencing of extremely halophilic archaea reveals strategies for static and dynamic osmo-response.</title>
        <authorList>
            <person name="Becker E.A."/>
            <person name="Seitzer P.M."/>
            <person name="Tritt A."/>
            <person name="Larsen D."/>
            <person name="Krusor M."/>
            <person name="Yao A.I."/>
            <person name="Wu D."/>
            <person name="Madern D."/>
            <person name="Eisen J.A."/>
            <person name="Darling A.E."/>
            <person name="Facciotti M.T."/>
        </authorList>
    </citation>
    <scope>NUCLEOTIDE SEQUENCE [LARGE SCALE GENOMIC DNA]</scope>
    <source>
        <strain evidence="3 4">DSM 14210</strain>
    </source>
</reference>
<keyword evidence="4" id="KW-1185">Reference proteome</keyword>
<dbReference type="PANTHER" id="PTHR34386:SF1">
    <property type="entry name" value="GLUTAREDOXIN-LIKE PROTEIN NRDH"/>
    <property type="match status" value="1"/>
</dbReference>